<organism evidence="1">
    <name type="scientific">Lygus hesperus</name>
    <name type="common">Western plant bug</name>
    <dbReference type="NCBI Taxonomy" id="30085"/>
    <lineage>
        <taxon>Eukaryota</taxon>
        <taxon>Metazoa</taxon>
        <taxon>Ecdysozoa</taxon>
        <taxon>Arthropoda</taxon>
        <taxon>Hexapoda</taxon>
        <taxon>Insecta</taxon>
        <taxon>Pterygota</taxon>
        <taxon>Neoptera</taxon>
        <taxon>Paraneoptera</taxon>
        <taxon>Hemiptera</taxon>
        <taxon>Heteroptera</taxon>
        <taxon>Panheteroptera</taxon>
        <taxon>Cimicomorpha</taxon>
        <taxon>Miridae</taxon>
        <taxon>Mirini</taxon>
        <taxon>Lygus</taxon>
    </lineage>
</organism>
<proteinExistence type="predicted"/>
<protein>
    <submittedName>
        <fullName evidence="1">Uncharacterized protein</fullName>
    </submittedName>
</protein>
<reference evidence="1" key="1">
    <citation type="journal article" date="2016" name="Gigascience">
        <title>De novo construction of an expanded transcriptome assembly for the western tarnished plant bug, Lygus hesperus.</title>
        <authorList>
            <person name="Tassone E.E."/>
            <person name="Geib S.M."/>
            <person name="Hall B."/>
            <person name="Fabrick J.A."/>
            <person name="Brent C.S."/>
            <person name="Hull J.J."/>
        </authorList>
    </citation>
    <scope>NUCLEOTIDE SEQUENCE</scope>
</reference>
<dbReference type="AlphaFoldDB" id="A0A146LP68"/>
<gene>
    <name evidence="1" type="ORF">g.15784</name>
</gene>
<dbReference type="InterPro" id="IPR036291">
    <property type="entry name" value="NAD(P)-bd_dom_sf"/>
</dbReference>
<evidence type="ECO:0000313" key="1">
    <source>
        <dbReference type="EMBL" id="JAQ09129.1"/>
    </source>
</evidence>
<sequence>MFTQLHTNDFSYLLQPNGHLYFSLLNTFLASKAQLRLLTYRIAESWDPNSICICCCNAGFTDSPSLHILGFPHGVDTAEEAVAPVLQVLQRPQVTTGAYYEDNCEQYCLIRSRFAHCNIENDCFNALERLAQRFHDVDTLCTIQKCIAYSVSPQPDTQRPTCATSCE</sequence>
<accession>A0A146LP68</accession>
<dbReference type="SUPFAM" id="SSF51735">
    <property type="entry name" value="NAD(P)-binding Rossmann-fold domains"/>
    <property type="match status" value="1"/>
</dbReference>
<name>A0A146LP68_LYGHE</name>
<dbReference type="EMBL" id="GDHC01009500">
    <property type="protein sequence ID" value="JAQ09129.1"/>
    <property type="molecule type" value="Transcribed_RNA"/>
</dbReference>